<dbReference type="EMBL" id="RCIY01000114">
    <property type="protein sequence ID" value="TGG75493.1"/>
    <property type="molecule type" value="Genomic_DNA"/>
</dbReference>
<dbReference type="Gene3D" id="3.40.50.1820">
    <property type="entry name" value="alpha/beta hydrolase"/>
    <property type="match status" value="1"/>
</dbReference>
<dbReference type="AlphaFoldDB" id="A0A6C1C6X3"/>
<dbReference type="Proteomes" id="UP000298111">
    <property type="component" value="Unassembled WGS sequence"/>
</dbReference>
<dbReference type="InterPro" id="IPR029058">
    <property type="entry name" value="AB_hydrolase_fold"/>
</dbReference>
<keyword evidence="1" id="KW-0378">Hydrolase</keyword>
<organism evidence="1 2">
    <name type="scientific">Streptomyces albus</name>
    <dbReference type="NCBI Taxonomy" id="1888"/>
    <lineage>
        <taxon>Bacteria</taxon>
        <taxon>Bacillati</taxon>
        <taxon>Actinomycetota</taxon>
        <taxon>Actinomycetes</taxon>
        <taxon>Kitasatosporales</taxon>
        <taxon>Streptomycetaceae</taxon>
        <taxon>Streptomyces</taxon>
    </lineage>
</organism>
<protein>
    <submittedName>
        <fullName evidence="1">Alpha/beta hydrolase</fullName>
    </submittedName>
</protein>
<dbReference type="PANTHER" id="PTHR43798">
    <property type="entry name" value="MONOACYLGLYCEROL LIPASE"/>
    <property type="match status" value="1"/>
</dbReference>
<dbReference type="InterPro" id="IPR050266">
    <property type="entry name" value="AB_hydrolase_sf"/>
</dbReference>
<evidence type="ECO:0000313" key="2">
    <source>
        <dbReference type="Proteomes" id="UP000298111"/>
    </source>
</evidence>
<comment type="caution">
    <text evidence="1">The sequence shown here is derived from an EMBL/GenBank/DDBJ whole genome shotgun (WGS) entry which is preliminary data.</text>
</comment>
<name>A0A6C1C6X3_9ACTN</name>
<proteinExistence type="predicted"/>
<dbReference type="Pfam" id="PF12697">
    <property type="entry name" value="Abhydrolase_6"/>
    <property type="match status" value="1"/>
</dbReference>
<dbReference type="InterPro" id="IPR000073">
    <property type="entry name" value="AB_hydrolase_1"/>
</dbReference>
<evidence type="ECO:0000313" key="1">
    <source>
        <dbReference type="EMBL" id="TGG75493.1"/>
    </source>
</evidence>
<dbReference type="GO" id="GO:0016020">
    <property type="term" value="C:membrane"/>
    <property type="evidence" value="ECO:0007669"/>
    <property type="project" value="TreeGrafter"/>
</dbReference>
<dbReference type="GeneID" id="75181514"/>
<gene>
    <name evidence="1" type="ORF">D8771_31175</name>
</gene>
<sequence>MSKPPFLTLPDGVRAHRLVTSRGRFAVHDTGGGAAGTALLLPGFTGSKEDFIGLLAPLAAAGLRVVAVDGRGQFETGGPREESAYHLTELARDVHAVAAALDAGAGTPGGVHLLGHSLGGLVARTAVLQDAAPFASLTLMSSGPGAVSDSQQERVRLLLGAMETMSLAAIWEVMQQLDQSVGSAGQAPYSPQEAAETSAAMEEFLRRRWLSNVPEQLTVTGRHLLSEPDRVAELAALPLPFHVVSGSEDDAWPVPWLDAMARRLGARRTVVPGTGHSPNAERPGATAEALAAFWLSLCPG</sequence>
<dbReference type="RefSeq" id="WP_031176362.1">
    <property type="nucleotide sequence ID" value="NZ_BBQG01000021.1"/>
</dbReference>
<reference evidence="1 2" key="1">
    <citation type="submission" date="2018-10" db="EMBL/GenBank/DDBJ databases">
        <title>Isolation of pseudouridimycin from Streptomyces albus DSM 40763.</title>
        <authorList>
            <person name="Rosenqvist P."/>
            <person name="Metsae-Ketelae M."/>
            <person name="Virta P."/>
        </authorList>
    </citation>
    <scope>NUCLEOTIDE SEQUENCE [LARGE SCALE GENOMIC DNA]</scope>
    <source>
        <strain evidence="1 2">DSM 40763</strain>
    </source>
</reference>
<dbReference type="SUPFAM" id="SSF53474">
    <property type="entry name" value="alpha/beta-Hydrolases"/>
    <property type="match status" value="1"/>
</dbReference>
<accession>A0A6C1C6X3</accession>
<dbReference type="PANTHER" id="PTHR43798:SF33">
    <property type="entry name" value="HYDROLASE, PUTATIVE (AFU_ORTHOLOGUE AFUA_2G14860)-RELATED"/>
    <property type="match status" value="1"/>
</dbReference>
<dbReference type="GO" id="GO:0016787">
    <property type="term" value="F:hydrolase activity"/>
    <property type="evidence" value="ECO:0007669"/>
    <property type="project" value="UniProtKB-KW"/>
</dbReference>